<gene>
    <name evidence="3" type="ORF">FNH05_29710</name>
</gene>
<evidence type="ECO:0000259" key="2">
    <source>
        <dbReference type="Pfam" id="PF00082"/>
    </source>
</evidence>
<dbReference type="GO" id="GO:0004252">
    <property type="term" value="F:serine-type endopeptidase activity"/>
    <property type="evidence" value="ECO:0007669"/>
    <property type="project" value="InterPro"/>
</dbReference>
<dbReference type="EMBL" id="VJWX01000433">
    <property type="protein sequence ID" value="TVT30001.1"/>
    <property type="molecule type" value="Genomic_DNA"/>
</dbReference>
<sequence length="85" mass="9022">MASADQVRDAQWAIKDFDVTKVWSVTKGDGVIVAVIDNGVDGNHPDLAGNVLPGYDPGPMCRKPSKALTCPTRITATGSSDRIPR</sequence>
<dbReference type="InterPro" id="IPR036852">
    <property type="entry name" value="Peptidase_S8/S53_dom_sf"/>
</dbReference>
<dbReference type="OrthoDB" id="5240330at2"/>
<evidence type="ECO:0000313" key="3">
    <source>
        <dbReference type="EMBL" id="TVT30001.1"/>
    </source>
</evidence>
<reference evidence="3 4" key="1">
    <citation type="submission" date="2019-07" db="EMBL/GenBank/DDBJ databases">
        <authorList>
            <person name="Duangmal K."/>
            <person name="Teo W.F.A."/>
        </authorList>
    </citation>
    <scope>NUCLEOTIDE SEQUENCE [LARGE SCALE GENOMIC DNA]</scope>
    <source>
        <strain evidence="3 4">TBRC 6029</strain>
    </source>
</reference>
<evidence type="ECO:0000256" key="1">
    <source>
        <dbReference type="PROSITE-ProRule" id="PRU01240"/>
    </source>
</evidence>
<dbReference type="Proteomes" id="UP000320011">
    <property type="component" value="Unassembled WGS sequence"/>
</dbReference>
<dbReference type="Gene3D" id="3.40.50.200">
    <property type="entry name" value="Peptidase S8/S53 domain"/>
    <property type="match status" value="1"/>
</dbReference>
<dbReference type="RefSeq" id="WP_144592162.1">
    <property type="nucleotide sequence ID" value="NZ_VJWX01000433.1"/>
</dbReference>
<proteinExistence type="inferred from homology"/>
<protein>
    <recommendedName>
        <fullName evidence="2">Peptidase S8/S53 domain-containing protein</fullName>
    </recommendedName>
</protein>
<accession>A0A558B0G8</accession>
<feature type="domain" description="Peptidase S8/S53" evidence="2">
    <location>
        <begin position="28"/>
        <end position="53"/>
    </location>
</feature>
<comment type="caution">
    <text evidence="1">Lacks conserved residue(s) required for the propagation of feature annotation.</text>
</comment>
<comment type="caution">
    <text evidence="3">The sequence shown here is derived from an EMBL/GenBank/DDBJ whole genome shotgun (WGS) entry which is preliminary data.</text>
</comment>
<dbReference type="InterPro" id="IPR000209">
    <property type="entry name" value="Peptidase_S8/S53_dom"/>
</dbReference>
<dbReference type="Pfam" id="PF00082">
    <property type="entry name" value="Peptidase_S8"/>
    <property type="match status" value="1"/>
</dbReference>
<dbReference type="GO" id="GO:0006508">
    <property type="term" value="P:proteolysis"/>
    <property type="evidence" value="ECO:0007669"/>
    <property type="project" value="InterPro"/>
</dbReference>
<dbReference type="SUPFAM" id="SSF52743">
    <property type="entry name" value="Subtilisin-like"/>
    <property type="match status" value="1"/>
</dbReference>
<organism evidence="3 4">
    <name type="scientific">Amycolatopsis rhizosphaerae</name>
    <dbReference type="NCBI Taxonomy" id="2053003"/>
    <lineage>
        <taxon>Bacteria</taxon>
        <taxon>Bacillati</taxon>
        <taxon>Actinomycetota</taxon>
        <taxon>Actinomycetes</taxon>
        <taxon>Pseudonocardiales</taxon>
        <taxon>Pseudonocardiaceae</taxon>
        <taxon>Amycolatopsis</taxon>
    </lineage>
</organism>
<dbReference type="PROSITE" id="PS51892">
    <property type="entry name" value="SUBTILASE"/>
    <property type="match status" value="1"/>
</dbReference>
<name>A0A558B0G8_9PSEU</name>
<comment type="similarity">
    <text evidence="1">Belongs to the peptidase S8 family.</text>
</comment>
<dbReference type="AlphaFoldDB" id="A0A558B0G8"/>
<reference evidence="3 4" key="2">
    <citation type="submission" date="2019-08" db="EMBL/GenBank/DDBJ databases">
        <title>Amycolatopsis acidicola sp. nov., isolated from peat swamp forest soil.</title>
        <authorList>
            <person name="Srisuk N."/>
        </authorList>
    </citation>
    <scope>NUCLEOTIDE SEQUENCE [LARGE SCALE GENOMIC DNA]</scope>
    <source>
        <strain evidence="3 4">TBRC 6029</strain>
    </source>
</reference>
<evidence type="ECO:0000313" key="4">
    <source>
        <dbReference type="Proteomes" id="UP000320011"/>
    </source>
</evidence>
<keyword evidence="4" id="KW-1185">Reference proteome</keyword>